<dbReference type="ESTHER" id="9flao-a0a1l3j3s2">
    <property type="family name" value="Est-OsmC"/>
</dbReference>
<dbReference type="InterPro" id="IPR003718">
    <property type="entry name" value="OsmC/Ohr_fam"/>
</dbReference>
<dbReference type="InterPro" id="IPR029058">
    <property type="entry name" value="AB_hydrolase_fold"/>
</dbReference>
<dbReference type="RefSeq" id="WP_072552418.1">
    <property type="nucleotide sequence ID" value="NZ_CP018153.1"/>
</dbReference>
<dbReference type="InterPro" id="IPR015946">
    <property type="entry name" value="KH_dom-like_a/b"/>
</dbReference>
<dbReference type="Pfam" id="PF02566">
    <property type="entry name" value="OsmC"/>
    <property type="match status" value="1"/>
</dbReference>
<keyword evidence="3" id="KW-1185">Reference proteome</keyword>
<evidence type="ECO:0000313" key="3">
    <source>
        <dbReference type="Proteomes" id="UP000182510"/>
    </source>
</evidence>
<gene>
    <name evidence="2" type="ORF">LPB144_04755</name>
</gene>
<dbReference type="AlphaFoldDB" id="A0A1L3J3S2"/>
<organism evidence="2 3">
    <name type="scientific">Christiangramia salexigens</name>
    <dbReference type="NCBI Taxonomy" id="1913577"/>
    <lineage>
        <taxon>Bacteria</taxon>
        <taxon>Pseudomonadati</taxon>
        <taxon>Bacteroidota</taxon>
        <taxon>Flavobacteriia</taxon>
        <taxon>Flavobacteriales</taxon>
        <taxon>Flavobacteriaceae</taxon>
        <taxon>Christiangramia</taxon>
    </lineage>
</organism>
<dbReference type="STRING" id="1913577.LPB144_04755"/>
<dbReference type="SUPFAM" id="SSF53474">
    <property type="entry name" value="alpha/beta-Hydrolases"/>
    <property type="match status" value="1"/>
</dbReference>
<feature type="domain" description="Serine aminopeptidase S33" evidence="1">
    <location>
        <begin position="49"/>
        <end position="124"/>
    </location>
</feature>
<dbReference type="Gene3D" id="3.40.50.1820">
    <property type="entry name" value="alpha/beta hydrolase"/>
    <property type="match status" value="1"/>
</dbReference>
<dbReference type="KEGG" id="grl:LPB144_04755"/>
<dbReference type="Proteomes" id="UP000182510">
    <property type="component" value="Chromosome"/>
</dbReference>
<dbReference type="Gene3D" id="3.30.300.20">
    <property type="match status" value="1"/>
</dbReference>
<name>A0A1L3J3S2_9FLAO</name>
<evidence type="ECO:0000313" key="2">
    <source>
        <dbReference type="EMBL" id="APG59766.1"/>
    </source>
</evidence>
<protein>
    <submittedName>
        <fullName evidence="2">Osmotically inducible protein C</fullName>
    </submittedName>
</protein>
<proteinExistence type="predicted"/>
<dbReference type="PANTHER" id="PTHR39624">
    <property type="entry name" value="PROTEIN INVOLVED IN RIMO-MEDIATED BETA-METHYLTHIOLATION OF RIBOSOMAL PROTEIN S12 YCAO"/>
    <property type="match status" value="1"/>
</dbReference>
<dbReference type="OrthoDB" id="9791538at2"/>
<reference evidence="2 3" key="1">
    <citation type="submission" date="2016-11" db="EMBL/GenBank/DDBJ databases">
        <title>Gramella sp. LPB0144 isolated from marine environment.</title>
        <authorList>
            <person name="Kim E."/>
            <person name="Yi H."/>
        </authorList>
    </citation>
    <scope>NUCLEOTIDE SEQUENCE [LARGE SCALE GENOMIC DNA]</scope>
    <source>
        <strain evidence="2 3">LPB0144</strain>
    </source>
</reference>
<dbReference type="EMBL" id="CP018153">
    <property type="protein sequence ID" value="APG59766.1"/>
    <property type="molecule type" value="Genomic_DNA"/>
</dbReference>
<dbReference type="InterPro" id="IPR036102">
    <property type="entry name" value="OsmC/Ohrsf"/>
</dbReference>
<dbReference type="Pfam" id="PF12146">
    <property type="entry name" value="Hydrolase_4"/>
    <property type="match status" value="1"/>
</dbReference>
<dbReference type="PANTHER" id="PTHR39624:SF2">
    <property type="entry name" value="OSMC-LIKE PROTEIN"/>
    <property type="match status" value="1"/>
</dbReference>
<dbReference type="SUPFAM" id="SSF82784">
    <property type="entry name" value="OsmC-like"/>
    <property type="match status" value="1"/>
</dbReference>
<accession>A0A1L3J3S2</accession>
<dbReference type="InterPro" id="IPR022742">
    <property type="entry name" value="Hydrolase_4"/>
</dbReference>
<sequence length="403" mass="45090">MQRIKVNFKNSDSEQLQGVLELPSNQEPHNFILFAHCFTCNKNFHAPTNISASLASKGYGVLRFDFTGLGDSEGEFENTNFSGNVEDLIAAAKFLEQEYSSPTIIVGHSLGGAAAMFAAKKISSMKCIATINAPSNLEHLEKHFENNLEKIEKQGFAKVNIGGRSFRIKKQFVDDLRQNNEIKTVGELRKAFLILHSPNDKIVNIKHAEELYKAARHPKSFVSLDTADHMLSQEKDSNYAGNVIAAWATSYIDQPEQAELETDHEVMANLGDEGYTTQIITGKHHFLADEPESVGGKNLGPNPYELVSSGLAACTSMTIQMYARRKNWHIENVETHVSYSKKHAEDCENCEDNSAKIDTFEREIILKSELDDKQIQRIREIADKCPVHKTLSSKSQIITNLKT</sequence>
<evidence type="ECO:0000259" key="1">
    <source>
        <dbReference type="Pfam" id="PF12146"/>
    </source>
</evidence>